<name>A0A2W5Q5N3_VARPD</name>
<dbReference type="EMBL" id="QFPP01000217">
    <property type="protein sequence ID" value="PZQ72504.1"/>
    <property type="molecule type" value="Genomic_DNA"/>
</dbReference>
<dbReference type="InterPro" id="IPR018673">
    <property type="entry name" value="DUF2141"/>
</dbReference>
<evidence type="ECO:0008006" key="4">
    <source>
        <dbReference type="Google" id="ProtNLM"/>
    </source>
</evidence>
<dbReference type="AlphaFoldDB" id="A0A2W5Q5N3"/>
<comment type="caution">
    <text evidence="2">The sequence shown here is derived from an EMBL/GenBank/DDBJ whole genome shotgun (WGS) entry which is preliminary data.</text>
</comment>
<dbReference type="Proteomes" id="UP000249135">
    <property type="component" value="Unassembled WGS sequence"/>
</dbReference>
<keyword evidence="1" id="KW-0732">Signal</keyword>
<evidence type="ECO:0000313" key="3">
    <source>
        <dbReference type="Proteomes" id="UP000249135"/>
    </source>
</evidence>
<feature type="signal peptide" evidence="1">
    <location>
        <begin position="1"/>
        <end position="27"/>
    </location>
</feature>
<dbReference type="Pfam" id="PF09912">
    <property type="entry name" value="DUF2141"/>
    <property type="match status" value="1"/>
</dbReference>
<gene>
    <name evidence="2" type="ORF">DI563_16345</name>
</gene>
<accession>A0A2W5Q5N3</accession>
<protein>
    <recommendedName>
        <fullName evidence="4">DUF2141 domain-containing protein</fullName>
    </recommendedName>
</protein>
<evidence type="ECO:0000313" key="2">
    <source>
        <dbReference type="EMBL" id="PZQ72504.1"/>
    </source>
</evidence>
<organism evidence="2 3">
    <name type="scientific">Variovorax paradoxus</name>
    <dbReference type="NCBI Taxonomy" id="34073"/>
    <lineage>
        <taxon>Bacteria</taxon>
        <taxon>Pseudomonadati</taxon>
        <taxon>Pseudomonadota</taxon>
        <taxon>Betaproteobacteria</taxon>
        <taxon>Burkholderiales</taxon>
        <taxon>Comamonadaceae</taxon>
        <taxon>Variovorax</taxon>
    </lineage>
</organism>
<sequence>MPSLPRLNPAALAALGLALTAAATSHAADLTVEVSGAKSTQGTVSAALYASADTWLKEPQKLQGARAPAAQPVTVLVFRNIPPGRYALSAFHDENGNEKVDTNVVGVPTERTGFSRDARGRMGPAAFDDAAIDVQGDMTTAITLR</sequence>
<reference evidence="2 3" key="1">
    <citation type="submission" date="2017-08" db="EMBL/GenBank/DDBJ databases">
        <title>Infants hospitalized years apart are colonized by the same room-sourced microbial strains.</title>
        <authorList>
            <person name="Brooks B."/>
            <person name="Olm M.R."/>
            <person name="Firek B.A."/>
            <person name="Baker R."/>
            <person name="Thomas B.C."/>
            <person name="Morowitz M.J."/>
            <person name="Banfield J.F."/>
        </authorList>
    </citation>
    <scope>NUCLEOTIDE SEQUENCE [LARGE SCALE GENOMIC DNA]</scope>
    <source>
        <strain evidence="2">S2_005_003_R2_41</strain>
    </source>
</reference>
<feature type="chain" id="PRO_5015926767" description="DUF2141 domain-containing protein" evidence="1">
    <location>
        <begin position="28"/>
        <end position="145"/>
    </location>
</feature>
<proteinExistence type="predicted"/>
<evidence type="ECO:0000256" key="1">
    <source>
        <dbReference type="SAM" id="SignalP"/>
    </source>
</evidence>